<accession>A0AAE0BF27</accession>
<dbReference type="PROSITE" id="PS51707">
    <property type="entry name" value="CYTH"/>
    <property type="match status" value="1"/>
</dbReference>
<name>A0AAE0BF27_9CHLO</name>
<dbReference type="Gene3D" id="2.40.320.10">
    <property type="entry name" value="Hypothetical Protein Pfu-838710-001"/>
    <property type="match status" value="1"/>
</dbReference>
<evidence type="ECO:0000313" key="3">
    <source>
        <dbReference type="Proteomes" id="UP001190700"/>
    </source>
</evidence>
<dbReference type="SMART" id="SM01118">
    <property type="entry name" value="CYTH"/>
    <property type="match status" value="1"/>
</dbReference>
<reference evidence="2 3" key="1">
    <citation type="journal article" date="2015" name="Genome Biol. Evol.">
        <title>Comparative Genomics of a Bacterivorous Green Alga Reveals Evolutionary Causalities and Consequences of Phago-Mixotrophic Mode of Nutrition.</title>
        <authorList>
            <person name="Burns J.A."/>
            <person name="Paasch A."/>
            <person name="Narechania A."/>
            <person name="Kim E."/>
        </authorList>
    </citation>
    <scope>NUCLEOTIDE SEQUENCE [LARGE SCALE GENOMIC DNA]</scope>
    <source>
        <strain evidence="2 3">PLY_AMNH</strain>
    </source>
</reference>
<evidence type="ECO:0000259" key="1">
    <source>
        <dbReference type="PROSITE" id="PS51707"/>
    </source>
</evidence>
<dbReference type="InterPro" id="IPR033469">
    <property type="entry name" value="CYTH-like_dom_sf"/>
</dbReference>
<organism evidence="2 3">
    <name type="scientific">Cymbomonas tetramitiformis</name>
    <dbReference type="NCBI Taxonomy" id="36881"/>
    <lineage>
        <taxon>Eukaryota</taxon>
        <taxon>Viridiplantae</taxon>
        <taxon>Chlorophyta</taxon>
        <taxon>Pyramimonadophyceae</taxon>
        <taxon>Pyramimonadales</taxon>
        <taxon>Pyramimonadaceae</taxon>
        <taxon>Cymbomonas</taxon>
    </lineage>
</organism>
<dbReference type="PANTHER" id="PTHR34948">
    <property type="entry name" value="OS08G0299200 PROTEIN"/>
    <property type="match status" value="1"/>
</dbReference>
<dbReference type="SUPFAM" id="SSF55154">
    <property type="entry name" value="CYTH-like phosphatases"/>
    <property type="match status" value="1"/>
</dbReference>
<dbReference type="EMBL" id="LGRX02035450">
    <property type="protein sequence ID" value="KAK3234824.1"/>
    <property type="molecule type" value="Genomic_DNA"/>
</dbReference>
<comment type="caution">
    <text evidence="2">The sequence shown here is derived from an EMBL/GenBank/DDBJ whole genome shotgun (WGS) entry which is preliminary data.</text>
</comment>
<dbReference type="Proteomes" id="UP001190700">
    <property type="component" value="Unassembled WGS sequence"/>
</dbReference>
<protein>
    <recommendedName>
        <fullName evidence="1">CYTH domain-containing protein</fullName>
    </recommendedName>
</protein>
<feature type="domain" description="CYTH" evidence="1">
    <location>
        <begin position="1"/>
        <end position="198"/>
    </location>
</feature>
<dbReference type="Pfam" id="PF01928">
    <property type="entry name" value="CYTH"/>
    <property type="match status" value="1"/>
</dbReference>
<dbReference type="GO" id="GO:0016462">
    <property type="term" value="F:pyrophosphatase activity"/>
    <property type="evidence" value="ECO:0007669"/>
    <property type="project" value="UniProtKB-ARBA"/>
</dbReference>
<evidence type="ECO:0000313" key="2">
    <source>
        <dbReference type="EMBL" id="KAK3234824.1"/>
    </source>
</evidence>
<sequence length="201" mass="22994">MEVEVKLTLSSRDAYEKLIASLESQAEKKAVHAQENFFFDGAHQELSREKVIVRIRFYQDPDRCVLAIKGQAVIVDGVSCCSEEEEDIDPTLGRRFISEPSKLLSSSIALAKKVESVYGCSELVRVGHFENRRSVFAWNCLTLEVDETRFDFGTAYELECETATPEVTRQRLETFLKEHNISFKYSAISKFKRMIKGTFDD</sequence>
<dbReference type="PANTHER" id="PTHR34948:SF2">
    <property type="entry name" value="TRIPHOSPHATE TUNNEL METALLOENZYME 3"/>
    <property type="match status" value="1"/>
</dbReference>
<proteinExistence type="predicted"/>
<keyword evidence="3" id="KW-1185">Reference proteome</keyword>
<dbReference type="AlphaFoldDB" id="A0AAE0BF27"/>
<dbReference type="CDD" id="cd07374">
    <property type="entry name" value="CYTH-like_Pase"/>
    <property type="match status" value="1"/>
</dbReference>
<dbReference type="InterPro" id="IPR023577">
    <property type="entry name" value="CYTH_domain"/>
</dbReference>
<gene>
    <name evidence="2" type="ORF">CYMTET_54939</name>
</gene>